<dbReference type="CDD" id="cd14441">
    <property type="entry name" value="AlgX_N"/>
    <property type="match status" value="1"/>
</dbReference>
<evidence type="ECO:0000259" key="8">
    <source>
        <dbReference type="Pfam" id="PF16822"/>
    </source>
</evidence>
<dbReference type="RefSeq" id="WP_081880137.1">
    <property type="nucleotide sequence ID" value="NZ_BBJU01000026.1"/>
</dbReference>
<dbReference type="GO" id="GO:0042597">
    <property type="term" value="C:periplasmic space"/>
    <property type="evidence" value="ECO:0007669"/>
    <property type="project" value="UniProtKB-SubCell"/>
</dbReference>
<keyword evidence="6" id="KW-0016">Alginate biosynthesis</keyword>
<organism evidence="9 10">
    <name type="scientific">Agrobacterium rubi TR3 = NBRC 13261</name>
    <dbReference type="NCBI Taxonomy" id="1368415"/>
    <lineage>
        <taxon>Bacteria</taxon>
        <taxon>Pseudomonadati</taxon>
        <taxon>Pseudomonadota</taxon>
        <taxon>Alphaproteobacteria</taxon>
        <taxon>Hyphomicrobiales</taxon>
        <taxon>Rhizobiaceae</taxon>
        <taxon>Rhizobium/Agrobacterium group</taxon>
        <taxon>Agrobacterium</taxon>
    </lineage>
</organism>
<evidence type="ECO:0000256" key="6">
    <source>
        <dbReference type="ARBA" id="ARBA00022841"/>
    </source>
</evidence>
<feature type="signal peptide" evidence="7">
    <location>
        <begin position="1"/>
        <end position="27"/>
    </location>
</feature>
<accession>A0A081D0W3</accession>
<keyword evidence="4 7" id="KW-0732">Signal</keyword>
<feature type="chain" id="PRO_5001756330" evidence="7">
    <location>
        <begin position="28"/>
        <end position="444"/>
    </location>
</feature>
<protein>
    <submittedName>
        <fullName evidence="9">Alginate biosynthesis protein AlgX</fullName>
    </submittedName>
</protein>
<feature type="domain" description="AlgX/AlgJ SGNH hydrolase-like" evidence="8">
    <location>
        <begin position="44"/>
        <end position="310"/>
    </location>
</feature>
<reference evidence="9 10" key="1">
    <citation type="submission" date="2014-08" db="EMBL/GenBank/DDBJ databases">
        <title>Whole genome shotgun sequence of Rhizobium rubi NBRC 13261.</title>
        <authorList>
            <person name="Katano-Makiyama Y."/>
            <person name="Hosoyama A."/>
            <person name="Hashimoto M."/>
            <person name="Hosoyama Y."/>
            <person name="Noguchi M."/>
            <person name="Tsuchikane K."/>
            <person name="Uohara A."/>
            <person name="Ohji S."/>
            <person name="Ichikawa N."/>
            <person name="Kimura A."/>
            <person name="Yamazoe A."/>
            <person name="Fujita N."/>
        </authorList>
    </citation>
    <scope>NUCLEOTIDE SEQUENCE [LARGE SCALE GENOMIC DNA]</scope>
    <source>
        <strain evidence="9 10">NBRC 13261</strain>
    </source>
</reference>
<dbReference type="eggNOG" id="ENOG502Z8PP">
    <property type="taxonomic scope" value="Bacteria"/>
</dbReference>
<comment type="subcellular location">
    <subcellularLocation>
        <location evidence="1">Periplasm</location>
    </subcellularLocation>
</comment>
<sequence>MSSILNIRAPLIVSLMCMALWSSPVMASNFGCTGLEEDPLVASVEGKDGYFFRVLADIRMQHQLGEHTAKQLAEVARALEANGTTLIYVPIPTKSLTMPQYLPDRTAELGFNYEIAKVAYDETLAKLRRNGVVTVDVLKALQSNDRKHPPFLQADFHWTAWGAQAAASEVAATIKALPGADGLQNATFETKSAGRQQIISTMRRFLQASCVSSLPAAEMEAFETTEVITSGGAQLDIFGNTDEGEQVALVGTSFSDLAPANFAGFLSQQLGTSVNNYAVSGGNQFGSITAYITSLNFAEKRPRFLIWENPIYNNLGKFGDAPLRELASAAVKVCDSGASPEFSASTENVLDLELRPESLEGPSVILAYAGNENSRSAMLRVGLEDGDVIETQISRPDRAASSGRYYFPFDARSKSVKNVQITFDTLSPESANVSICHTASTKDN</sequence>
<comment type="caution">
    <text evidence="9">The sequence shown here is derived from an EMBL/GenBank/DDBJ whole genome shotgun (WGS) entry which is preliminary data.</text>
</comment>
<dbReference type="AlphaFoldDB" id="A0A081D0W3"/>
<keyword evidence="3" id="KW-0808">Transferase</keyword>
<dbReference type="UniPathway" id="UPA00286"/>
<gene>
    <name evidence="9" type="primary">algX</name>
    <name evidence="9" type="ORF">RRU01S_26_00860</name>
</gene>
<dbReference type="GO" id="GO:0016740">
    <property type="term" value="F:transferase activity"/>
    <property type="evidence" value="ECO:0007669"/>
    <property type="project" value="UniProtKB-KW"/>
</dbReference>
<evidence type="ECO:0000313" key="9">
    <source>
        <dbReference type="EMBL" id="GAK72559.1"/>
    </source>
</evidence>
<dbReference type="GO" id="GO:0042121">
    <property type="term" value="P:alginic acid biosynthetic process"/>
    <property type="evidence" value="ECO:0007669"/>
    <property type="project" value="UniProtKB-UniPathway"/>
</dbReference>
<evidence type="ECO:0000256" key="3">
    <source>
        <dbReference type="ARBA" id="ARBA00022679"/>
    </source>
</evidence>
<proteinExistence type="predicted"/>
<comment type="pathway">
    <text evidence="2">Glycan biosynthesis; alginate biosynthesis.</text>
</comment>
<evidence type="ECO:0000256" key="1">
    <source>
        <dbReference type="ARBA" id="ARBA00004418"/>
    </source>
</evidence>
<dbReference type="OrthoDB" id="5657087at2"/>
<evidence type="ECO:0000256" key="4">
    <source>
        <dbReference type="ARBA" id="ARBA00022729"/>
    </source>
</evidence>
<evidence type="ECO:0000313" key="10">
    <source>
        <dbReference type="Proteomes" id="UP000028701"/>
    </source>
</evidence>
<evidence type="ECO:0000256" key="5">
    <source>
        <dbReference type="ARBA" id="ARBA00022764"/>
    </source>
</evidence>
<dbReference type="InterPro" id="IPR034655">
    <property type="entry name" value="AlgX_N"/>
</dbReference>
<dbReference type="EMBL" id="BBJU01000026">
    <property type="protein sequence ID" value="GAK72559.1"/>
    <property type="molecule type" value="Genomic_DNA"/>
</dbReference>
<dbReference type="Pfam" id="PF16822">
    <property type="entry name" value="ALGX"/>
    <property type="match status" value="1"/>
</dbReference>
<dbReference type="Proteomes" id="UP000028701">
    <property type="component" value="Unassembled WGS sequence"/>
</dbReference>
<keyword evidence="5" id="KW-0574">Periplasm</keyword>
<evidence type="ECO:0000256" key="2">
    <source>
        <dbReference type="ARBA" id="ARBA00005182"/>
    </source>
</evidence>
<evidence type="ECO:0000256" key="7">
    <source>
        <dbReference type="SAM" id="SignalP"/>
    </source>
</evidence>
<dbReference type="InterPro" id="IPR031811">
    <property type="entry name" value="ALGX/ALGJ_SGNH-like"/>
</dbReference>
<name>A0A081D0W3_9HYPH</name>